<feature type="domain" description="Transposase IS116/IS110/IS902 C-terminal" evidence="2">
    <location>
        <begin position="189"/>
        <end position="272"/>
    </location>
</feature>
<protein>
    <submittedName>
        <fullName evidence="3">Transposase</fullName>
    </submittedName>
</protein>
<evidence type="ECO:0000259" key="1">
    <source>
        <dbReference type="Pfam" id="PF01548"/>
    </source>
</evidence>
<comment type="caution">
    <text evidence="3">The sequence shown here is derived from an EMBL/GenBank/DDBJ whole genome shotgun (WGS) entry which is preliminary data.</text>
</comment>
<name>A0A8E2WEI1_RHILI</name>
<dbReference type="PANTHER" id="PTHR33055">
    <property type="entry name" value="TRANSPOSASE FOR INSERTION SEQUENCE ELEMENT IS1111A"/>
    <property type="match status" value="1"/>
</dbReference>
<proteinExistence type="predicted"/>
<dbReference type="Proteomes" id="UP000245631">
    <property type="component" value="Unassembled WGS sequence"/>
</dbReference>
<evidence type="ECO:0000259" key="2">
    <source>
        <dbReference type="Pfam" id="PF02371"/>
    </source>
</evidence>
<dbReference type="InterPro" id="IPR003346">
    <property type="entry name" value="Transposase_20"/>
</dbReference>
<dbReference type="InterPro" id="IPR002525">
    <property type="entry name" value="Transp_IS110-like_N"/>
</dbReference>
<accession>A0A8E2WEI1</accession>
<dbReference type="GO" id="GO:0003677">
    <property type="term" value="F:DNA binding"/>
    <property type="evidence" value="ECO:0007669"/>
    <property type="project" value="InterPro"/>
</dbReference>
<reference evidence="3 4" key="1">
    <citation type="submission" date="2018-05" db="EMBL/GenBank/DDBJ databases">
        <title>Genomic Encyclopedia of Type Strains, Phase IV (KMG-IV): sequencing the most valuable type-strain genomes for metagenomic binning, comparative biology and taxonomic classification.</title>
        <authorList>
            <person name="Goeker M."/>
        </authorList>
    </citation>
    <scope>NUCLEOTIDE SEQUENCE [LARGE SCALE GENOMIC DNA]</scope>
    <source>
        <strain evidence="3 4">DSM 2626</strain>
    </source>
</reference>
<dbReference type="PANTHER" id="PTHR33055:SF13">
    <property type="entry name" value="TRANSPOSASE"/>
    <property type="match status" value="1"/>
</dbReference>
<dbReference type="GO" id="GO:0006313">
    <property type="term" value="P:DNA transposition"/>
    <property type="evidence" value="ECO:0007669"/>
    <property type="project" value="InterPro"/>
</dbReference>
<dbReference type="GO" id="GO:0004803">
    <property type="term" value="F:transposase activity"/>
    <property type="evidence" value="ECO:0007669"/>
    <property type="project" value="InterPro"/>
</dbReference>
<dbReference type="InterPro" id="IPR047650">
    <property type="entry name" value="Transpos_IS110"/>
</dbReference>
<organism evidence="3 4">
    <name type="scientific">Rhizobium loti</name>
    <name type="common">Mesorhizobium loti</name>
    <dbReference type="NCBI Taxonomy" id="381"/>
    <lineage>
        <taxon>Bacteria</taxon>
        <taxon>Pseudomonadati</taxon>
        <taxon>Pseudomonadota</taxon>
        <taxon>Alphaproteobacteria</taxon>
        <taxon>Hyphomicrobiales</taxon>
        <taxon>Phyllobacteriaceae</taxon>
        <taxon>Mesorhizobium</taxon>
    </lineage>
</organism>
<evidence type="ECO:0000313" key="3">
    <source>
        <dbReference type="EMBL" id="PWJ91077.1"/>
    </source>
</evidence>
<evidence type="ECO:0000313" key="4">
    <source>
        <dbReference type="Proteomes" id="UP000245631"/>
    </source>
</evidence>
<dbReference type="Pfam" id="PF02371">
    <property type="entry name" value="Transposase_20"/>
    <property type="match status" value="1"/>
</dbReference>
<dbReference type="Pfam" id="PF01548">
    <property type="entry name" value="DEDD_Tnp_IS110"/>
    <property type="match status" value="1"/>
</dbReference>
<dbReference type="AlphaFoldDB" id="A0A8E2WEI1"/>
<sequence>MTEITIGVDVSKEALDAYRFPDGESRHFDNNAKGHKALMRWIGSEVTRIVYEPTGAYHRGFECRLAEAGLALVKVNPRQARRFAEATGKLAKTDRCDAAMLARMGAVLALTARPLRGALLNELKDLHMARAALIKDRTAARNRAKTLTLALLKRQNGERLKQIQRHLGDLDQTILALIKTDPDLAQRLDILTSIPSVSHATACALIIDMPELGALQPSEAASLAGLAPVARQSGTWTGRAFIRGGRANVRQALYMPALVAMRFNPDLKAKYQALKAAKRSPSPP</sequence>
<dbReference type="EMBL" id="QGGH01000004">
    <property type="protein sequence ID" value="PWJ91077.1"/>
    <property type="molecule type" value="Genomic_DNA"/>
</dbReference>
<feature type="domain" description="Transposase IS110-like N-terminal" evidence="1">
    <location>
        <begin position="6"/>
        <end position="146"/>
    </location>
</feature>
<gene>
    <name evidence="3" type="ORF">C8D77_104422</name>
</gene>